<dbReference type="Proteomes" id="UP000184267">
    <property type="component" value="Unassembled WGS sequence"/>
</dbReference>
<protein>
    <submittedName>
        <fullName evidence="2">Uncharacterized protein</fullName>
    </submittedName>
</protein>
<evidence type="ECO:0000256" key="1">
    <source>
        <dbReference type="SAM" id="Phobius"/>
    </source>
</evidence>
<organism evidence="2 3">
    <name type="scientific">Trametes pubescens</name>
    <name type="common">White-rot fungus</name>
    <dbReference type="NCBI Taxonomy" id="154538"/>
    <lineage>
        <taxon>Eukaryota</taxon>
        <taxon>Fungi</taxon>
        <taxon>Dikarya</taxon>
        <taxon>Basidiomycota</taxon>
        <taxon>Agaricomycotina</taxon>
        <taxon>Agaricomycetes</taxon>
        <taxon>Polyporales</taxon>
        <taxon>Polyporaceae</taxon>
        <taxon>Trametes</taxon>
    </lineage>
</organism>
<dbReference type="AlphaFoldDB" id="A0A1M2VJY5"/>
<name>A0A1M2VJY5_TRAPU</name>
<gene>
    <name evidence="2" type="ORF">TRAPUB_1188</name>
</gene>
<proteinExistence type="predicted"/>
<dbReference type="OMA" id="ERIRPAC"/>
<feature type="transmembrane region" description="Helical" evidence="1">
    <location>
        <begin position="12"/>
        <end position="31"/>
    </location>
</feature>
<evidence type="ECO:0000313" key="2">
    <source>
        <dbReference type="EMBL" id="OJT07909.1"/>
    </source>
</evidence>
<dbReference type="EMBL" id="MNAD01001100">
    <property type="protein sequence ID" value="OJT07909.1"/>
    <property type="molecule type" value="Genomic_DNA"/>
</dbReference>
<keyword evidence="1" id="KW-0812">Transmembrane</keyword>
<accession>A0A1M2VJY5</accession>
<dbReference type="OrthoDB" id="10400386at2759"/>
<sequence length="153" mass="17519">MSDQTTLCRITPAALLLFSFFAFFCAAVNNLRGWTYRKLQALKKSANEVDTQLRSLQEEGRLYNKPTAELRTRVDDILARIERVEPACTVEFHPKQFVLPFGRPLHRELAALFADIAKLKEDLEPEVSIRLPAQLRRLMDFSQAPDACEKHSS</sequence>
<keyword evidence="1" id="KW-1133">Transmembrane helix</keyword>
<keyword evidence="3" id="KW-1185">Reference proteome</keyword>
<reference evidence="2 3" key="1">
    <citation type="submission" date="2016-10" db="EMBL/GenBank/DDBJ databases">
        <title>Genome sequence of the basidiomycete white-rot fungus Trametes pubescens.</title>
        <authorList>
            <person name="Makela M.R."/>
            <person name="Granchi Z."/>
            <person name="Peng M."/>
            <person name="De Vries R.P."/>
            <person name="Grigoriev I."/>
            <person name="Riley R."/>
            <person name="Hilden K."/>
        </authorList>
    </citation>
    <scope>NUCLEOTIDE SEQUENCE [LARGE SCALE GENOMIC DNA]</scope>
    <source>
        <strain evidence="2 3">FBCC735</strain>
    </source>
</reference>
<comment type="caution">
    <text evidence="2">The sequence shown here is derived from an EMBL/GenBank/DDBJ whole genome shotgun (WGS) entry which is preliminary data.</text>
</comment>
<keyword evidence="1" id="KW-0472">Membrane</keyword>
<evidence type="ECO:0000313" key="3">
    <source>
        <dbReference type="Proteomes" id="UP000184267"/>
    </source>
</evidence>